<evidence type="ECO:0000313" key="2">
    <source>
        <dbReference type="EMBL" id="CDS88007.1"/>
    </source>
</evidence>
<dbReference type="AlphaFoldDB" id="A0A069AII6"/>
<gene>
    <name evidence="3" type="ORF">BN1095_440095</name>
    <name evidence="1" type="ORF">BN1096_520270</name>
    <name evidence="2" type="ORF">BN1097_630350</name>
    <name evidence="4" type="ORF">KRM00_003171</name>
    <name evidence="5" type="ORF">KRQ00_000975</name>
    <name evidence="9" type="ORF">SAMEA1402366_01340</name>
    <name evidence="7" type="ORF">SAMEA1402399_00302</name>
    <name evidence="8" type="ORF">SAMEA1710456_01015</name>
    <name evidence="6" type="ORF">SAMEA3375112_02396</name>
</gene>
<evidence type="ECO:0000313" key="8">
    <source>
        <dbReference type="EMBL" id="VFD53546.1"/>
    </source>
</evidence>
<evidence type="ECO:0000313" key="11">
    <source>
        <dbReference type="Proteomes" id="UP000346772"/>
    </source>
</evidence>
<reference evidence="4" key="4">
    <citation type="submission" date="2021-06" db="EMBL/GenBank/DDBJ databases">
        <authorList>
            <consortium name="NCBI Pathogen Detection Project"/>
        </authorList>
    </citation>
    <scope>NUCLEOTIDE SEQUENCE</scope>
    <source>
        <strain evidence="5">Clostridioides</strain>
        <strain evidence="4">HN1000</strain>
    </source>
</reference>
<dbReference type="GeneID" id="66354832"/>
<organism evidence="2">
    <name type="scientific">Clostridioides difficile</name>
    <name type="common">Peptoclostridium difficile</name>
    <dbReference type="NCBI Taxonomy" id="1496"/>
    <lineage>
        <taxon>Bacteria</taxon>
        <taxon>Bacillati</taxon>
        <taxon>Bacillota</taxon>
        <taxon>Clostridia</taxon>
        <taxon>Peptostreptococcales</taxon>
        <taxon>Peptostreptococcaceae</taxon>
        <taxon>Clostridioides</taxon>
    </lineage>
</organism>
<dbReference type="EMBL" id="CAAJVP010000005">
    <property type="protein sequence ID" value="VHY02315.1"/>
    <property type="molecule type" value="Genomic_DNA"/>
</dbReference>
<dbReference type="EMBL" id="DAEPXK010000043">
    <property type="protein sequence ID" value="HBH1543641.1"/>
    <property type="molecule type" value="Genomic_DNA"/>
</dbReference>
<proteinExistence type="predicted"/>
<evidence type="ECO:0000313" key="13">
    <source>
        <dbReference type="Proteomes" id="UP000411588"/>
    </source>
</evidence>
<dbReference type="Proteomes" id="UP000411588">
    <property type="component" value="Unassembled WGS sequence"/>
</dbReference>
<dbReference type="EMBL" id="LK932505">
    <property type="protein sequence ID" value="CDS85407.1"/>
    <property type="molecule type" value="Genomic_DNA"/>
</dbReference>
<evidence type="ECO:0000313" key="10">
    <source>
        <dbReference type="Proteomes" id="UP000189137"/>
    </source>
</evidence>
<dbReference type="EMBL" id="CAADAN010000001">
    <property type="protein sequence ID" value="VFD29263.1"/>
    <property type="molecule type" value="Genomic_DNA"/>
</dbReference>
<evidence type="ECO:0000313" key="6">
    <source>
        <dbReference type="EMBL" id="SJS55343.1"/>
    </source>
</evidence>
<evidence type="ECO:0000313" key="5">
    <source>
        <dbReference type="EMBL" id="HBH2619239.1"/>
    </source>
</evidence>
<dbReference type="EMBL" id="CAADAT010000004">
    <property type="protein sequence ID" value="VFD53546.1"/>
    <property type="molecule type" value="Genomic_DNA"/>
</dbReference>
<dbReference type="EMBL" id="FUPS01000007">
    <property type="protein sequence ID" value="SJS55343.1"/>
    <property type="molecule type" value="Genomic_DNA"/>
</dbReference>
<sequence>MNNISWEVFKKTGSIDAYLYFCDCKNIHEEIEEVREKKEDDDNPEHPGDST</sequence>
<dbReference type="Proteomes" id="UP000346772">
    <property type="component" value="Unassembled WGS sequence"/>
</dbReference>
<evidence type="ECO:0000313" key="9">
    <source>
        <dbReference type="EMBL" id="VHY02315.1"/>
    </source>
</evidence>
<evidence type="ECO:0000313" key="12">
    <source>
        <dbReference type="Proteomes" id="UP000372533"/>
    </source>
</evidence>
<dbReference type="Proteomes" id="UP000189137">
    <property type="component" value="Unassembled WGS sequence"/>
</dbReference>
<evidence type="ECO:0000313" key="4">
    <source>
        <dbReference type="EMBL" id="HBH1543641.1"/>
    </source>
</evidence>
<name>A0A069AII6_CLODI</name>
<dbReference type="PATRIC" id="fig|1496.842.peg.1259"/>
<dbReference type="Proteomes" id="UP000878956">
    <property type="component" value="Unassembled WGS sequence"/>
</dbReference>
<reference evidence="11 13" key="3">
    <citation type="submission" date="2019-02" db="EMBL/GenBank/DDBJ databases">
        <authorList>
            <consortium name="Pathogen Informatics"/>
        </authorList>
    </citation>
    <scope>NUCLEOTIDE SEQUENCE [LARGE SCALE GENOMIC DNA]</scope>
    <source>
        <strain evidence="8 11">078GUE027</strain>
        <strain evidence="7">Clo34</strain>
        <strain evidence="13">clo34</strain>
        <strain evidence="12">tl291</strain>
        <strain evidence="9">Tl291</strain>
        <strain evidence="6 10">VRECD0157</strain>
    </source>
</reference>
<evidence type="ECO:0000313" key="1">
    <source>
        <dbReference type="EMBL" id="CDS85407.1"/>
    </source>
</evidence>
<dbReference type="Proteomes" id="UP000372533">
    <property type="component" value="Unassembled WGS sequence"/>
</dbReference>
<evidence type="ECO:0000313" key="7">
    <source>
        <dbReference type="EMBL" id="VFD29263.1"/>
    </source>
</evidence>
<reference evidence="2" key="1">
    <citation type="submission" date="2014-07" db="EMBL/GenBank/DDBJ databases">
        <authorList>
            <person name="Monot Marc"/>
        </authorList>
    </citation>
    <scope>NUCLEOTIDE SEQUENCE</scope>
    <source>
        <strain evidence="3">7032989</strain>
        <strain evidence="2">7032994</strain>
    </source>
</reference>
<dbReference type="KEGG" id="pdf:CD630DERM_24351"/>
<reference evidence="4" key="2">
    <citation type="journal article" date="2018" name="Genome Biol.">
        <title>SKESA: strategic k-mer extension for scrupulous assemblies.</title>
        <authorList>
            <person name="Souvorov A."/>
            <person name="Agarwala R."/>
            <person name="Lipman D.J."/>
        </authorList>
    </citation>
    <scope>NUCLEOTIDE SEQUENCE</scope>
    <source>
        <strain evidence="5">Clostridioides</strain>
        <strain evidence="4">HN1000</strain>
    </source>
</reference>
<protein>
    <submittedName>
        <fullName evidence="4">YqzL family protein</fullName>
    </submittedName>
</protein>
<dbReference type="RefSeq" id="WP_003416649.1">
    <property type="nucleotide sequence ID" value="NZ_AP025558.1"/>
</dbReference>
<dbReference type="EMBL" id="DAEQIJ010000003">
    <property type="protein sequence ID" value="HBH2619239.1"/>
    <property type="molecule type" value="Genomic_DNA"/>
</dbReference>
<dbReference type="EMBL" id="LK932402">
    <property type="protein sequence ID" value="CDS88007.1"/>
    <property type="molecule type" value="Genomic_DNA"/>
</dbReference>
<dbReference type="InterPro" id="IPR025617">
    <property type="entry name" value="YqzL"/>
</dbReference>
<dbReference type="EMBL" id="LK933116">
    <property type="protein sequence ID" value="CDT34480.1"/>
    <property type="molecule type" value="Genomic_DNA"/>
</dbReference>
<dbReference type="Proteomes" id="UP000879542">
    <property type="component" value="Unassembled WGS sequence"/>
</dbReference>
<evidence type="ECO:0000313" key="3">
    <source>
        <dbReference type="EMBL" id="CDT34480.1"/>
    </source>
</evidence>
<dbReference type="Pfam" id="PF14006">
    <property type="entry name" value="YqzL"/>
    <property type="match status" value="1"/>
</dbReference>
<accession>A0A069AII6</accession>